<proteinExistence type="predicted"/>
<gene>
    <name evidence="1" type="ORF">K7472_08125</name>
</gene>
<keyword evidence="2" id="KW-1185">Reference proteome</keyword>
<dbReference type="RefSeq" id="WP_222975577.1">
    <property type="nucleotide sequence ID" value="NZ_JAINVZ010000004.1"/>
</dbReference>
<comment type="caution">
    <text evidence="1">The sequence shown here is derived from an EMBL/GenBank/DDBJ whole genome shotgun (WGS) entry which is preliminary data.</text>
</comment>
<organism evidence="1 2">
    <name type="scientific">Streptantibioticus parmotrematis</name>
    <dbReference type="NCBI Taxonomy" id="2873249"/>
    <lineage>
        <taxon>Bacteria</taxon>
        <taxon>Bacillati</taxon>
        <taxon>Actinomycetota</taxon>
        <taxon>Actinomycetes</taxon>
        <taxon>Kitasatosporales</taxon>
        <taxon>Streptomycetaceae</taxon>
        <taxon>Streptantibioticus</taxon>
    </lineage>
</organism>
<accession>A0ABS7QNQ2</accession>
<dbReference type="Proteomes" id="UP001198565">
    <property type="component" value="Unassembled WGS sequence"/>
</dbReference>
<evidence type="ECO:0000313" key="1">
    <source>
        <dbReference type="EMBL" id="MBY8884812.1"/>
    </source>
</evidence>
<protein>
    <submittedName>
        <fullName evidence="1">Uncharacterized protein</fullName>
    </submittedName>
</protein>
<reference evidence="1 2" key="1">
    <citation type="submission" date="2021-08" db="EMBL/GenBank/DDBJ databases">
        <title>Streptomyces sp. PTM05 isolated from lichen.</title>
        <authorList>
            <person name="Somphong A."/>
            <person name="Phongsopitanun W."/>
            <person name="Tanasupawat S."/>
        </authorList>
    </citation>
    <scope>NUCLEOTIDE SEQUENCE [LARGE SCALE GENOMIC DNA]</scope>
    <source>
        <strain evidence="1 2">Ptm05</strain>
    </source>
</reference>
<sequence length="239" mass="26066">MSTMLTHLAEMGRRRQQLAAERRQAEKAHALAVLDHLAAYVRDTCPQAAYVAFAYHGSTRTLDLQGVLGAQPAPLSALPWLWDTNDAEHPLAMCGEALEQDLQTALEPCYSPAWATVSVNKASDGNSWLLELPPPDRHARVSELVRHHHPAATAVVVDGRSAGGRVIEVIEPAADSGETRAKPRWSPECDETVARLVAQMTVLPALREQHLRPVGADYAHPHGVSTSDLIRVMPLRPAQ</sequence>
<dbReference type="EMBL" id="JAINVZ010000004">
    <property type="protein sequence ID" value="MBY8884812.1"/>
    <property type="molecule type" value="Genomic_DNA"/>
</dbReference>
<evidence type="ECO:0000313" key="2">
    <source>
        <dbReference type="Proteomes" id="UP001198565"/>
    </source>
</evidence>
<name>A0ABS7QNQ2_9ACTN</name>